<evidence type="ECO:0000256" key="1">
    <source>
        <dbReference type="SAM" id="Coils"/>
    </source>
</evidence>
<organism evidence="3 4">
    <name type="scientific">Stackebrandtia albiflava</name>
    <dbReference type="NCBI Taxonomy" id="406432"/>
    <lineage>
        <taxon>Bacteria</taxon>
        <taxon>Bacillati</taxon>
        <taxon>Actinomycetota</taxon>
        <taxon>Actinomycetes</taxon>
        <taxon>Glycomycetales</taxon>
        <taxon>Glycomycetaceae</taxon>
        <taxon>Stackebrandtia</taxon>
    </lineage>
</organism>
<feature type="region of interest" description="Disordered" evidence="2">
    <location>
        <begin position="28"/>
        <end position="48"/>
    </location>
</feature>
<dbReference type="AlphaFoldDB" id="A0A562V424"/>
<evidence type="ECO:0000313" key="4">
    <source>
        <dbReference type="Proteomes" id="UP000321617"/>
    </source>
</evidence>
<dbReference type="Proteomes" id="UP000321617">
    <property type="component" value="Unassembled WGS sequence"/>
</dbReference>
<protein>
    <submittedName>
        <fullName evidence="3">Uncharacterized protein</fullName>
    </submittedName>
</protein>
<dbReference type="RefSeq" id="WP_147139925.1">
    <property type="nucleotide sequence ID" value="NZ_BAABIJ010000002.1"/>
</dbReference>
<proteinExistence type="predicted"/>
<accession>A0A562V424</accession>
<gene>
    <name evidence="3" type="ORF">LX16_3403</name>
</gene>
<sequence>MTTDRLHVDPAAIRDIVTRAAGTAASALADGITRHRPEPRPVTGPPTPGDAAARLLDDRIDTHLAALDRIRARLQELRDTAVALSTRYADTDREHAAAVAAAARRLPD</sequence>
<name>A0A562V424_9ACTN</name>
<reference evidence="3 4" key="1">
    <citation type="journal article" date="2013" name="Stand. Genomic Sci.">
        <title>Genomic Encyclopedia of Type Strains, Phase I: The one thousand microbial genomes (KMG-I) project.</title>
        <authorList>
            <person name="Kyrpides N.C."/>
            <person name="Woyke T."/>
            <person name="Eisen J.A."/>
            <person name="Garrity G."/>
            <person name="Lilburn T.G."/>
            <person name="Beck B.J."/>
            <person name="Whitman W.B."/>
            <person name="Hugenholtz P."/>
            <person name="Klenk H.P."/>
        </authorList>
    </citation>
    <scope>NUCLEOTIDE SEQUENCE [LARGE SCALE GENOMIC DNA]</scope>
    <source>
        <strain evidence="3 4">DSM 45044</strain>
    </source>
</reference>
<feature type="coiled-coil region" evidence="1">
    <location>
        <begin position="60"/>
        <end position="94"/>
    </location>
</feature>
<dbReference type="EMBL" id="VLLL01000006">
    <property type="protein sequence ID" value="TWJ12641.1"/>
    <property type="molecule type" value="Genomic_DNA"/>
</dbReference>
<evidence type="ECO:0000313" key="3">
    <source>
        <dbReference type="EMBL" id="TWJ12641.1"/>
    </source>
</evidence>
<keyword evidence="4" id="KW-1185">Reference proteome</keyword>
<keyword evidence="1" id="KW-0175">Coiled coil</keyword>
<evidence type="ECO:0000256" key="2">
    <source>
        <dbReference type="SAM" id="MobiDB-lite"/>
    </source>
</evidence>
<comment type="caution">
    <text evidence="3">The sequence shown here is derived from an EMBL/GenBank/DDBJ whole genome shotgun (WGS) entry which is preliminary data.</text>
</comment>